<dbReference type="EMBL" id="UINC01063116">
    <property type="protein sequence ID" value="SVB90400.1"/>
    <property type="molecule type" value="Genomic_DNA"/>
</dbReference>
<gene>
    <name evidence="1" type="ORF">METZ01_LOCUS243254</name>
</gene>
<feature type="non-terminal residue" evidence="1">
    <location>
        <position position="41"/>
    </location>
</feature>
<name>A0A382HSZ9_9ZZZZ</name>
<reference evidence="1" key="1">
    <citation type="submission" date="2018-05" db="EMBL/GenBank/DDBJ databases">
        <authorList>
            <person name="Lanie J.A."/>
            <person name="Ng W.-L."/>
            <person name="Kazmierczak K.M."/>
            <person name="Andrzejewski T.M."/>
            <person name="Davidsen T.M."/>
            <person name="Wayne K.J."/>
            <person name="Tettelin H."/>
            <person name="Glass J.I."/>
            <person name="Rusch D."/>
            <person name="Podicherti R."/>
            <person name="Tsui H.-C.T."/>
            <person name="Winkler M.E."/>
        </authorList>
    </citation>
    <scope>NUCLEOTIDE SEQUENCE</scope>
</reference>
<evidence type="ECO:0000313" key="1">
    <source>
        <dbReference type="EMBL" id="SVB90400.1"/>
    </source>
</evidence>
<proteinExistence type="predicted"/>
<sequence length="41" mass="4582">RSPRHLRIHCSLRSGDDFGIGPYHLLSANCTLASKLHLPEI</sequence>
<protein>
    <submittedName>
        <fullName evidence="1">Uncharacterized protein</fullName>
    </submittedName>
</protein>
<dbReference type="AlphaFoldDB" id="A0A382HSZ9"/>
<accession>A0A382HSZ9</accession>
<feature type="non-terminal residue" evidence="1">
    <location>
        <position position="1"/>
    </location>
</feature>
<organism evidence="1">
    <name type="scientific">marine metagenome</name>
    <dbReference type="NCBI Taxonomy" id="408172"/>
    <lineage>
        <taxon>unclassified sequences</taxon>
        <taxon>metagenomes</taxon>
        <taxon>ecological metagenomes</taxon>
    </lineage>
</organism>